<keyword evidence="4" id="KW-1185">Reference proteome</keyword>
<reference evidence="3 4" key="1">
    <citation type="journal article" date="2012" name="Int. J. Syst. Evol. Microbiol.">
        <title>Flammeovirga pacifica sp. nov., isolated from deep-sea sediment.</title>
        <authorList>
            <person name="Xu H."/>
            <person name="Fu Y."/>
            <person name="Yang N."/>
            <person name="Ding Z."/>
            <person name="Lai Q."/>
            <person name="Zeng R."/>
        </authorList>
    </citation>
    <scope>NUCLEOTIDE SEQUENCE [LARGE SCALE GENOMIC DNA]</scope>
    <source>
        <strain evidence="4">DSM 24597 / LMG 26175 / WPAGA1</strain>
    </source>
</reference>
<name>A0A1S1YYT7_FLAPC</name>
<dbReference type="NCBIfam" id="TIGR03803">
    <property type="entry name" value="Gloeo_Verruco"/>
    <property type="match status" value="2"/>
</dbReference>
<comment type="caution">
    <text evidence="3">The sequence shown here is derived from an EMBL/GenBank/DDBJ whole genome shotgun (WGS) entry which is preliminary data.</text>
</comment>
<dbReference type="RefSeq" id="WP_044218463.1">
    <property type="nucleotide sequence ID" value="NZ_JRYR02000001.1"/>
</dbReference>
<dbReference type="Pfam" id="PF19408">
    <property type="entry name" value="PKD_6"/>
    <property type="match status" value="1"/>
</dbReference>
<dbReference type="STRING" id="915059.NH26_07285"/>
<protein>
    <submittedName>
        <fullName evidence="3">Uncharacterized protein</fullName>
    </submittedName>
</protein>
<dbReference type="NCBIfam" id="TIGR04183">
    <property type="entry name" value="Por_Secre_tail"/>
    <property type="match status" value="1"/>
</dbReference>
<dbReference type="InterPro" id="IPR022519">
    <property type="entry name" value="Gloeo/Verruco_rpt"/>
</dbReference>
<gene>
    <name evidence="3" type="ORF">NH26_07285</name>
</gene>
<dbReference type="InterPro" id="IPR026444">
    <property type="entry name" value="Secre_tail"/>
</dbReference>
<dbReference type="InterPro" id="IPR045829">
    <property type="entry name" value="PKD_6"/>
</dbReference>
<evidence type="ECO:0000313" key="4">
    <source>
        <dbReference type="Proteomes" id="UP000179797"/>
    </source>
</evidence>
<feature type="domain" description="Secretion system C-terminal sorting" evidence="1">
    <location>
        <begin position="1269"/>
        <end position="1331"/>
    </location>
</feature>
<feature type="domain" description="PKD-like" evidence="2">
    <location>
        <begin position="1086"/>
        <end position="1159"/>
    </location>
</feature>
<dbReference type="Proteomes" id="UP000179797">
    <property type="component" value="Unassembled WGS sequence"/>
</dbReference>
<dbReference type="OrthoDB" id="615576at2"/>
<evidence type="ECO:0000313" key="3">
    <source>
        <dbReference type="EMBL" id="OHX66167.1"/>
    </source>
</evidence>
<accession>A0A1S1YYT7</accession>
<proteinExistence type="predicted"/>
<dbReference type="Pfam" id="PF18962">
    <property type="entry name" value="Por_Secre_tail"/>
    <property type="match status" value="1"/>
</dbReference>
<dbReference type="SUPFAM" id="SSF63825">
    <property type="entry name" value="YWTD domain"/>
    <property type="match status" value="1"/>
</dbReference>
<evidence type="ECO:0000259" key="2">
    <source>
        <dbReference type="Pfam" id="PF19408"/>
    </source>
</evidence>
<sequence>MNTNSEGGIQNAGGISIYNLSSPAGTAPEFYDHGESFTGQPGDDSGLFKATDGFIYGHTEGGGENNSGIFFRIDPSNNTVHQLFSFDYNQHYPVYNLVEHNQILYGIMRNKSISEDIVFAVKLSDPTHLIALSNLKNKYKIKRMGGGFYKLNNKLYAPIFDGLDGSSISTGGILEYDLTSADDKILCSNPFGLMLASGSLSHRNIGGNDRLVVANSGSQYGYGGFYEVDINSGVVRIISIVKDRSFLGEKFSGVFRNSSGTFYSRSFLGGSNQLGTLVSVDPDAKTVSKEYTLGSRNGVANTELLVHGRDLIGMTQPALFTENNFKGVIYKLSNSGQYSELVEFNDFNYPCEYFIITDDDGGTLWGISQFGGNSNQGTIFKFNLTTNKMQVIASFGSDTGFVPESRLALFENGKYTFSNRDGGIANYGTLATFDPNNGAIGHLYSTGNNSLAYQGYSNGAFKASNGKFYAIERTKATSYDVADTLFYRDRLIEFNDDLDSVSILSGRFPNKIYEVTEDATFNVIGEIIEIQGKLVFTYTNQLYTYDLSTGQFETFVDLYQKRNINNPDAAWDWGFMFSSGVTKKDDNTYYYSTQGSGEKIIETHGGTILKLDVSSSPWVISHEYTIDVFTADSQRKTEIQLRTKFTGGPGIKGSMLLLPGANSDPDTLVAASEYNSPSTMGCIFAYPLGDNTNRISVNHIIKEFPESGFDPNVNSSSNDSTAGWFPMSDLGYDNNKIYGFTKGGPVGFYNSNDDHGKERGTASFNGTFWSIDRANSDAFSLLYTLEENTGIRPLQTSTDIIQLKPLTGKKLNADTIGCSISTRTFKVSDNKRGTLQWWSSDPNVTLVPGMTNADSATFDFSGITSSTEKTTTISVAAVNMNASANYQYGDTISWNVHQFVLPSIGNIETSVDLHCPTQHAKLNLSNYAHIDSFAWDLPSDITLLDADSNKDNIQIDLSNEQYGTHQIICHGFNGCGDQVSDTLVFNLVDPNLAPSIVGSSKSVCLVDTLTLTASTVYQGQKVEWSIPQTAAILNTNAQDSSVVQVVFGNTQTGSYTITAKGKSNCGQSNAGTYVVDIVETPIISSITPNKVLDCTDDEVSIVVDAIGGTGFTWTYPDDAVVVSGQNTKFITLNVEDVEADSMTVAIQISSSCSSNVSDSIVIALAQTPQIGDIEGAEDEISISDTVTLRAIDVTGVTTYLWELPQEATPISPLNEATVVFTVQELDIGDHEVHVIGTGPCGTAERTTSTIRIEYDVAALKKFDSDAFVLYPNPSDGRVSIQNKKNEYVYISVKDNLGKVIKVIEGSIQEVDLSDLPNGKYYLDISSKNKNYGHYPLIIQK</sequence>
<dbReference type="EMBL" id="JRYR02000001">
    <property type="protein sequence ID" value="OHX66167.1"/>
    <property type="molecule type" value="Genomic_DNA"/>
</dbReference>
<organism evidence="3 4">
    <name type="scientific">Flammeovirga pacifica</name>
    <dbReference type="NCBI Taxonomy" id="915059"/>
    <lineage>
        <taxon>Bacteria</taxon>
        <taxon>Pseudomonadati</taxon>
        <taxon>Bacteroidota</taxon>
        <taxon>Cytophagia</taxon>
        <taxon>Cytophagales</taxon>
        <taxon>Flammeovirgaceae</taxon>
        <taxon>Flammeovirga</taxon>
    </lineage>
</organism>
<evidence type="ECO:0000259" key="1">
    <source>
        <dbReference type="Pfam" id="PF18962"/>
    </source>
</evidence>